<evidence type="ECO:0000313" key="3">
    <source>
        <dbReference type="Proteomes" id="UP001301769"/>
    </source>
</evidence>
<accession>A0AAN6Y5I1</accession>
<feature type="non-terminal residue" evidence="2">
    <location>
        <position position="258"/>
    </location>
</feature>
<evidence type="ECO:0000313" key="2">
    <source>
        <dbReference type="EMBL" id="KAK4213048.1"/>
    </source>
</evidence>
<feature type="compositionally biased region" description="Low complexity" evidence="1">
    <location>
        <begin position="42"/>
        <end position="52"/>
    </location>
</feature>
<evidence type="ECO:0000256" key="1">
    <source>
        <dbReference type="SAM" id="MobiDB-lite"/>
    </source>
</evidence>
<sequence length="258" mass="27594">TPCHFSHSASDCPSPSFNGGGHTFSQISYPNRTISPLLRATPSPKSVSVSPAVPSPHPNAVDRPNLHASDAGCPRTKRRDDHRDRVIPFSLGLLLVGHDGFKNGNTLGNIQNHRLEIVKKDNEIPRVHLGVLITKLEIGDVVQQAVLQSLQLCQVLLKSRLPLPREAEAEPLVAGNLPGDSSAQRSQDLDCAAILVENRTAVLDLTSGRLDVRLYLLKLWGSGLEVDVDVTLGARTTVAGGIRCHGVVAVIGVAGVEH</sequence>
<comment type="caution">
    <text evidence="2">The sequence shown here is derived from an EMBL/GenBank/DDBJ whole genome shotgun (WGS) entry which is preliminary data.</text>
</comment>
<proteinExistence type="predicted"/>
<keyword evidence="3" id="KW-1185">Reference proteome</keyword>
<protein>
    <submittedName>
        <fullName evidence="2">Uncharacterized protein</fullName>
    </submittedName>
</protein>
<organism evidence="2 3">
    <name type="scientific">Rhypophila decipiens</name>
    <dbReference type="NCBI Taxonomy" id="261697"/>
    <lineage>
        <taxon>Eukaryota</taxon>
        <taxon>Fungi</taxon>
        <taxon>Dikarya</taxon>
        <taxon>Ascomycota</taxon>
        <taxon>Pezizomycotina</taxon>
        <taxon>Sordariomycetes</taxon>
        <taxon>Sordariomycetidae</taxon>
        <taxon>Sordariales</taxon>
        <taxon>Naviculisporaceae</taxon>
        <taxon>Rhypophila</taxon>
    </lineage>
</organism>
<dbReference type="AlphaFoldDB" id="A0AAN6Y5I1"/>
<dbReference type="Proteomes" id="UP001301769">
    <property type="component" value="Unassembled WGS sequence"/>
</dbReference>
<gene>
    <name evidence="2" type="ORF">QBC37DRAFT_464654</name>
</gene>
<reference evidence="2" key="1">
    <citation type="journal article" date="2023" name="Mol. Phylogenet. Evol.">
        <title>Genome-scale phylogeny and comparative genomics of the fungal order Sordariales.</title>
        <authorList>
            <person name="Hensen N."/>
            <person name="Bonometti L."/>
            <person name="Westerberg I."/>
            <person name="Brannstrom I.O."/>
            <person name="Guillou S."/>
            <person name="Cros-Aarteil S."/>
            <person name="Calhoun S."/>
            <person name="Haridas S."/>
            <person name="Kuo A."/>
            <person name="Mondo S."/>
            <person name="Pangilinan J."/>
            <person name="Riley R."/>
            <person name="LaButti K."/>
            <person name="Andreopoulos B."/>
            <person name="Lipzen A."/>
            <person name="Chen C."/>
            <person name="Yan M."/>
            <person name="Daum C."/>
            <person name="Ng V."/>
            <person name="Clum A."/>
            <person name="Steindorff A."/>
            <person name="Ohm R.A."/>
            <person name="Martin F."/>
            <person name="Silar P."/>
            <person name="Natvig D.O."/>
            <person name="Lalanne C."/>
            <person name="Gautier V."/>
            <person name="Ament-Velasquez S.L."/>
            <person name="Kruys A."/>
            <person name="Hutchinson M.I."/>
            <person name="Powell A.J."/>
            <person name="Barry K."/>
            <person name="Miller A.N."/>
            <person name="Grigoriev I.V."/>
            <person name="Debuchy R."/>
            <person name="Gladieux P."/>
            <person name="Hiltunen Thoren M."/>
            <person name="Johannesson H."/>
        </authorList>
    </citation>
    <scope>NUCLEOTIDE SEQUENCE</scope>
    <source>
        <strain evidence="2">PSN293</strain>
    </source>
</reference>
<feature type="non-terminal residue" evidence="2">
    <location>
        <position position="1"/>
    </location>
</feature>
<dbReference type="EMBL" id="MU858115">
    <property type="protein sequence ID" value="KAK4213048.1"/>
    <property type="molecule type" value="Genomic_DNA"/>
</dbReference>
<reference evidence="2" key="2">
    <citation type="submission" date="2023-05" db="EMBL/GenBank/DDBJ databases">
        <authorList>
            <consortium name="Lawrence Berkeley National Laboratory"/>
            <person name="Steindorff A."/>
            <person name="Hensen N."/>
            <person name="Bonometti L."/>
            <person name="Westerberg I."/>
            <person name="Brannstrom I.O."/>
            <person name="Guillou S."/>
            <person name="Cros-Aarteil S."/>
            <person name="Calhoun S."/>
            <person name="Haridas S."/>
            <person name="Kuo A."/>
            <person name="Mondo S."/>
            <person name="Pangilinan J."/>
            <person name="Riley R."/>
            <person name="Labutti K."/>
            <person name="Andreopoulos B."/>
            <person name="Lipzen A."/>
            <person name="Chen C."/>
            <person name="Yanf M."/>
            <person name="Daum C."/>
            <person name="Ng V."/>
            <person name="Clum A."/>
            <person name="Ohm R."/>
            <person name="Martin F."/>
            <person name="Silar P."/>
            <person name="Natvig D."/>
            <person name="Lalanne C."/>
            <person name="Gautier V."/>
            <person name="Ament-Velasquez S.L."/>
            <person name="Kruys A."/>
            <person name="Hutchinson M.I."/>
            <person name="Powell A.J."/>
            <person name="Barry K."/>
            <person name="Miller A.N."/>
            <person name="Grigoriev I.V."/>
            <person name="Debuchy R."/>
            <person name="Gladieux P."/>
            <person name="Thoren M.H."/>
            <person name="Johannesson H."/>
        </authorList>
    </citation>
    <scope>NUCLEOTIDE SEQUENCE</scope>
    <source>
        <strain evidence="2">PSN293</strain>
    </source>
</reference>
<name>A0AAN6Y5I1_9PEZI</name>
<feature type="region of interest" description="Disordered" evidence="1">
    <location>
        <begin position="35"/>
        <end position="81"/>
    </location>
</feature>